<keyword evidence="7" id="KW-1185">Reference proteome</keyword>
<evidence type="ECO:0000256" key="4">
    <source>
        <dbReference type="SAM" id="MobiDB-lite"/>
    </source>
</evidence>
<dbReference type="Pfam" id="PF12833">
    <property type="entry name" value="HTH_18"/>
    <property type="match status" value="1"/>
</dbReference>
<dbReference type="InterPro" id="IPR018060">
    <property type="entry name" value="HTH_AraC"/>
</dbReference>
<dbReference type="Proteomes" id="UP000734511">
    <property type="component" value="Unassembled WGS sequence"/>
</dbReference>
<dbReference type="PROSITE" id="PS01124">
    <property type="entry name" value="HTH_ARAC_FAMILY_2"/>
    <property type="match status" value="1"/>
</dbReference>
<dbReference type="InterPro" id="IPR050204">
    <property type="entry name" value="AraC_XylS_family_regulators"/>
</dbReference>
<evidence type="ECO:0000256" key="1">
    <source>
        <dbReference type="ARBA" id="ARBA00023015"/>
    </source>
</evidence>
<accession>A0ABX1A476</accession>
<evidence type="ECO:0000259" key="5">
    <source>
        <dbReference type="PROSITE" id="PS01124"/>
    </source>
</evidence>
<keyword evidence="3" id="KW-0804">Transcription</keyword>
<protein>
    <submittedName>
        <fullName evidence="6">AraC family transcriptional regulator</fullName>
    </submittedName>
</protein>
<evidence type="ECO:0000256" key="2">
    <source>
        <dbReference type="ARBA" id="ARBA00023125"/>
    </source>
</evidence>
<organism evidence="6 7">
    <name type="scientific">Actinacidiphila epipremni</name>
    <dbReference type="NCBI Taxonomy" id="2053013"/>
    <lineage>
        <taxon>Bacteria</taxon>
        <taxon>Bacillati</taxon>
        <taxon>Actinomycetota</taxon>
        <taxon>Actinomycetes</taxon>
        <taxon>Kitasatosporales</taxon>
        <taxon>Streptomycetaceae</taxon>
        <taxon>Actinacidiphila</taxon>
    </lineage>
</organism>
<dbReference type="RefSeq" id="WP_167987206.1">
    <property type="nucleotide sequence ID" value="NZ_JAATEJ010000049.1"/>
</dbReference>
<sequence>MGPVGWEVARPRGVGRVAGVAMAGFRVPGVEAGGLRVVPHPAVMLIVEFGPGGSVVEDAAGRAQRGSLVAGVGFGAGGGVRGRGEDVRCVQVRLSPLDAPRLLGAPAGELGGAMTALEDLWGPEGTRLRERLAEIPSWQGRFAAVDALLARRRAAPGARPAAVDPEVAWAWHRIVAGQGRVRVEELAAEVGWSRKRLWARFQAQTGLPPKRAARLVRFDRAAHRLVTGGAPARVAAAGGYADQSHLHRDVMAFAGVTPAGVTAERFLAVDEFAWPGAAGAAGAPGAAGAALTRPPAAARRSRPGR</sequence>
<dbReference type="Gene3D" id="1.10.10.60">
    <property type="entry name" value="Homeodomain-like"/>
    <property type="match status" value="1"/>
</dbReference>
<dbReference type="EMBL" id="JAATEJ010000049">
    <property type="protein sequence ID" value="NJP48383.1"/>
    <property type="molecule type" value="Genomic_DNA"/>
</dbReference>
<dbReference type="PANTHER" id="PTHR46796">
    <property type="entry name" value="HTH-TYPE TRANSCRIPTIONAL ACTIVATOR RHAS-RELATED"/>
    <property type="match status" value="1"/>
</dbReference>
<reference evidence="6 7" key="1">
    <citation type="submission" date="2020-03" db="EMBL/GenBank/DDBJ databases">
        <title>WGS of actinomycetes isolated from Thailand.</title>
        <authorList>
            <person name="Thawai C."/>
        </authorList>
    </citation>
    <scope>NUCLEOTIDE SEQUENCE [LARGE SCALE GENOMIC DNA]</scope>
    <source>
        <strain evidence="6 7">PRB2-1</strain>
    </source>
</reference>
<dbReference type="PANTHER" id="PTHR46796:SF15">
    <property type="entry name" value="BLL1074 PROTEIN"/>
    <property type="match status" value="1"/>
</dbReference>
<proteinExistence type="predicted"/>
<dbReference type="SMART" id="SM00342">
    <property type="entry name" value="HTH_ARAC"/>
    <property type="match status" value="1"/>
</dbReference>
<gene>
    <name evidence="6" type="ORF">HCN08_34050</name>
</gene>
<feature type="compositionally biased region" description="Low complexity" evidence="4">
    <location>
        <begin position="279"/>
        <end position="298"/>
    </location>
</feature>
<feature type="domain" description="HTH araC/xylS-type" evidence="5">
    <location>
        <begin position="180"/>
        <end position="264"/>
    </location>
</feature>
<evidence type="ECO:0000313" key="6">
    <source>
        <dbReference type="EMBL" id="NJP48383.1"/>
    </source>
</evidence>
<keyword evidence="1" id="KW-0805">Transcription regulation</keyword>
<comment type="caution">
    <text evidence="6">The sequence shown here is derived from an EMBL/GenBank/DDBJ whole genome shotgun (WGS) entry which is preliminary data.</text>
</comment>
<name>A0ABX1A476_9ACTN</name>
<evidence type="ECO:0000256" key="3">
    <source>
        <dbReference type="ARBA" id="ARBA00023163"/>
    </source>
</evidence>
<evidence type="ECO:0000313" key="7">
    <source>
        <dbReference type="Proteomes" id="UP000734511"/>
    </source>
</evidence>
<feature type="region of interest" description="Disordered" evidence="4">
    <location>
        <begin position="279"/>
        <end position="305"/>
    </location>
</feature>
<keyword evidence="2" id="KW-0238">DNA-binding</keyword>